<protein>
    <submittedName>
        <fullName evidence="2">Uncharacterized protein</fullName>
    </submittedName>
</protein>
<feature type="region of interest" description="Disordered" evidence="1">
    <location>
        <begin position="232"/>
        <end position="259"/>
    </location>
</feature>
<evidence type="ECO:0000313" key="3">
    <source>
        <dbReference type="Proteomes" id="UP000807025"/>
    </source>
</evidence>
<name>A0A9P6D9D6_PLEER</name>
<dbReference type="Proteomes" id="UP000807025">
    <property type="component" value="Unassembled WGS sequence"/>
</dbReference>
<reference evidence="2" key="1">
    <citation type="submission" date="2020-11" db="EMBL/GenBank/DDBJ databases">
        <authorList>
            <consortium name="DOE Joint Genome Institute"/>
            <person name="Ahrendt S."/>
            <person name="Riley R."/>
            <person name="Andreopoulos W."/>
            <person name="Labutti K."/>
            <person name="Pangilinan J."/>
            <person name="Ruiz-Duenas F.J."/>
            <person name="Barrasa J.M."/>
            <person name="Sanchez-Garcia M."/>
            <person name="Camarero S."/>
            <person name="Miyauchi S."/>
            <person name="Serrano A."/>
            <person name="Linde D."/>
            <person name="Babiker R."/>
            <person name="Drula E."/>
            <person name="Ayuso-Fernandez I."/>
            <person name="Pacheco R."/>
            <person name="Padilla G."/>
            <person name="Ferreira P."/>
            <person name="Barriuso J."/>
            <person name="Kellner H."/>
            <person name="Castanera R."/>
            <person name="Alfaro M."/>
            <person name="Ramirez L."/>
            <person name="Pisabarro A.G."/>
            <person name="Kuo A."/>
            <person name="Tritt A."/>
            <person name="Lipzen A."/>
            <person name="He G."/>
            <person name="Yan M."/>
            <person name="Ng V."/>
            <person name="Cullen D."/>
            <person name="Martin F."/>
            <person name="Rosso M.-N."/>
            <person name="Henrissat B."/>
            <person name="Hibbett D."/>
            <person name="Martinez A.T."/>
            <person name="Grigoriev I.V."/>
        </authorList>
    </citation>
    <scope>NUCLEOTIDE SEQUENCE</scope>
    <source>
        <strain evidence="2">ATCC 90797</strain>
    </source>
</reference>
<feature type="compositionally biased region" description="Polar residues" evidence="1">
    <location>
        <begin position="334"/>
        <end position="349"/>
    </location>
</feature>
<proteinExistence type="predicted"/>
<evidence type="ECO:0000256" key="1">
    <source>
        <dbReference type="SAM" id="MobiDB-lite"/>
    </source>
</evidence>
<feature type="compositionally biased region" description="Polar residues" evidence="1">
    <location>
        <begin position="381"/>
        <end position="407"/>
    </location>
</feature>
<organism evidence="2 3">
    <name type="scientific">Pleurotus eryngii</name>
    <name type="common">Boletus of the steppes</name>
    <dbReference type="NCBI Taxonomy" id="5323"/>
    <lineage>
        <taxon>Eukaryota</taxon>
        <taxon>Fungi</taxon>
        <taxon>Dikarya</taxon>
        <taxon>Basidiomycota</taxon>
        <taxon>Agaricomycotina</taxon>
        <taxon>Agaricomycetes</taxon>
        <taxon>Agaricomycetidae</taxon>
        <taxon>Agaricales</taxon>
        <taxon>Pleurotineae</taxon>
        <taxon>Pleurotaceae</taxon>
        <taxon>Pleurotus</taxon>
    </lineage>
</organism>
<keyword evidence="3" id="KW-1185">Reference proteome</keyword>
<accession>A0A9P6D9D6</accession>
<feature type="region of interest" description="Disordered" evidence="1">
    <location>
        <begin position="651"/>
        <end position="670"/>
    </location>
</feature>
<comment type="caution">
    <text evidence="2">The sequence shown here is derived from an EMBL/GenBank/DDBJ whole genome shotgun (WGS) entry which is preliminary data.</text>
</comment>
<evidence type="ECO:0000313" key="2">
    <source>
        <dbReference type="EMBL" id="KAF9488574.1"/>
    </source>
</evidence>
<dbReference type="EMBL" id="MU154707">
    <property type="protein sequence ID" value="KAF9488574.1"/>
    <property type="molecule type" value="Genomic_DNA"/>
</dbReference>
<gene>
    <name evidence="2" type="ORF">BDN71DRAFT_1512930</name>
</gene>
<sequence length="670" mass="73154">MWTRGCEHVRMYGKKLPDGTVLRNVVEKEWPEEWKTRLDYTPEAKVPRVPITFINKVAKRIFKLQSPAIQEDIVDCHEHLKATAEESDDEDEDEDENEDVTRAHAYQQAISSLPYALDQAGWQILDKMGSLSITMIAGPHPNQGGNIVVYRSACPIISRGHSLILPSNYENLVQVPFREFTMKFFSPAECLKCALPGTDRLRNYNVPMATPTLDPSKPHAGPLSNVIDLAEDSDSEVKDDTENENAATSAPAQVVGPAPTACTPYLSPYEIEHNANIARNMAMIAELGLNELLFQPKKAVRAPHKPKEVVEASRCSSRLVGGGDNPDADAPLSDPTNRTLDNPGTSSGSLEADTIVASDISTENPAVANLHSSRLAGDGDNPNTDALLSDPTNRTLDNPSTSSGSLEAGTIITSNISMENPAVANITAPITKPVVPSAPMEQAEKAPGPMIDNATATATATPIDETSTSMDVDVLLTPALPDNMPAWLVAAVPYLWKHSDDPLWKLVVTHFIKFEESLGFLDGKARYLITTHMLAMGKYCFKEIGAWIKTGRAMELTIKSAAAFGEQWWQWYLELQPAGHAQEDGSLQRVVLDKAEWSQLYKGTINGMYSLLASLAWWLKAANPACTPKVEVSKVLDDVSWVLEAMTRAHSSKRASPEAEEPASKKARIA</sequence>
<feature type="region of interest" description="Disordered" evidence="1">
    <location>
        <begin position="372"/>
        <end position="407"/>
    </location>
</feature>
<feature type="region of interest" description="Disordered" evidence="1">
    <location>
        <begin position="300"/>
        <end position="350"/>
    </location>
</feature>
<dbReference type="AlphaFoldDB" id="A0A9P6D9D6"/>